<protein>
    <submittedName>
        <fullName evidence="2">DUF87 domain-containing protein</fullName>
    </submittedName>
</protein>
<dbReference type="Gene3D" id="6.10.140.2170">
    <property type="match status" value="1"/>
</dbReference>
<sequence>MIMQDSMSTGKKNEKVKSCRKGGNKVKLLEKLKSKKKTEDQEVTLEETYDVNETLLSKLAPDSIIEKEDYIQLGDNYTKTFVISSLKSQIEADDLREINELSENINMSIFYSEIDNSKIEKELSKSISENTAKVNSETNKAHIKAKAQAEIDSANTLLEQLAHKETKMFDLQILLTIIANSREELESMSGQIHTKFSALGRVTYPRLRSKEAFDSNLPFNNNKLPELSTNTISSNALSYLFPFHENEIIHDSGIIVGKNRTTGNIIKVNPKNLLNKHEFTVGISGSGKSTFLFSDMMRKKTLGDDILVIDPKGEFGEPFKVAGGQWFKFSNSKGGNMLNMFDVPAQSIKVDESGHYQEQINPLRDHISSLMVTFNLMYQELTLDASNELSEVLIELYDDFGMNIDDDNFNYSKTKSTDFPTLSDLANLIDSFAKKTIDNNKENPKYNLERYERLSNFRKGIEKYVTGLYAHVLNGHTNIEVKDSGLVAFDVSEITEIKDLNRVVYYNVLTYIKKLILNGNGKSTQVYVDEAHYLADPKVPVAMENLFIMMKVFRSLNCGVTSATQSIQDFFSAKDDLRNYGEAVIDQSVQRLYLPMQEKEVDEVNERLNLRLSEEDKDFLKVRSGEKTEDTGKGFFYVGSKKVKIEVILTELEKKVWIDKNYEDFLD</sequence>
<dbReference type="Gene3D" id="3.40.50.300">
    <property type="entry name" value="P-loop containing nucleotide triphosphate hydrolases"/>
    <property type="match status" value="1"/>
</dbReference>
<evidence type="ECO:0000313" key="2">
    <source>
        <dbReference type="EMBL" id="RIM90643.1"/>
    </source>
</evidence>
<dbReference type="InterPro" id="IPR051162">
    <property type="entry name" value="T4SS_component"/>
</dbReference>
<organism evidence="2 3">
    <name type="scientific">Staphylococcus xylosus</name>
    <dbReference type="NCBI Taxonomy" id="1288"/>
    <lineage>
        <taxon>Bacteria</taxon>
        <taxon>Bacillati</taxon>
        <taxon>Bacillota</taxon>
        <taxon>Bacilli</taxon>
        <taxon>Bacillales</taxon>
        <taxon>Staphylococcaceae</taxon>
        <taxon>Staphylococcus</taxon>
    </lineage>
</organism>
<dbReference type="AlphaFoldDB" id="A0AAQ0LWJ9"/>
<comment type="caution">
    <text evidence="2">The sequence shown here is derived from an EMBL/GenBank/DDBJ whole genome shotgun (WGS) entry which is preliminary data.</text>
</comment>
<dbReference type="Proteomes" id="UP000285579">
    <property type="component" value="Unassembled WGS sequence"/>
</dbReference>
<reference evidence="2 3" key="1">
    <citation type="journal article" date="2016" name="Front. Microbiol.">
        <title>Comprehensive Phylogenetic Analysis of Bovine Non-aureus Staphylococci Species Based on Whole-Genome Sequencing.</title>
        <authorList>
            <person name="Naushad S."/>
            <person name="Barkema H.W."/>
            <person name="Luby C."/>
            <person name="Condas L.A."/>
            <person name="Nobrega D.B."/>
            <person name="Carson D.A."/>
            <person name="De Buck J."/>
        </authorList>
    </citation>
    <scope>NUCLEOTIDE SEQUENCE [LARGE SCALE GENOMIC DNA]</scope>
    <source>
        <strain evidence="2 3">SNUC 1349</strain>
    </source>
</reference>
<dbReference type="Gene3D" id="1.10.8.730">
    <property type="match status" value="1"/>
</dbReference>
<gene>
    <name evidence="2" type="ORF">BU104_13540</name>
</gene>
<dbReference type="InterPro" id="IPR027417">
    <property type="entry name" value="P-loop_NTPase"/>
</dbReference>
<dbReference type="SUPFAM" id="SSF52540">
    <property type="entry name" value="P-loop containing nucleoside triphosphate hydrolases"/>
    <property type="match status" value="1"/>
</dbReference>
<dbReference type="Pfam" id="PF19044">
    <property type="entry name" value="P-loop_TraG"/>
    <property type="match status" value="1"/>
</dbReference>
<dbReference type="PANTHER" id="PTHR30121:SF6">
    <property type="entry name" value="SLR6007 PROTEIN"/>
    <property type="match status" value="1"/>
</dbReference>
<feature type="domain" description="TraG P-loop" evidence="1">
    <location>
        <begin position="273"/>
        <end position="631"/>
    </location>
</feature>
<dbReference type="InterPro" id="IPR043964">
    <property type="entry name" value="P-loop_TraG"/>
</dbReference>
<evidence type="ECO:0000313" key="3">
    <source>
        <dbReference type="Proteomes" id="UP000285579"/>
    </source>
</evidence>
<evidence type="ECO:0000259" key="1">
    <source>
        <dbReference type="Pfam" id="PF19044"/>
    </source>
</evidence>
<name>A0AAQ0LWJ9_STAXY</name>
<dbReference type="EMBL" id="QXUI01000015">
    <property type="protein sequence ID" value="RIM90643.1"/>
    <property type="molecule type" value="Genomic_DNA"/>
</dbReference>
<proteinExistence type="predicted"/>
<accession>A0AAQ0LWJ9</accession>
<dbReference type="PANTHER" id="PTHR30121">
    <property type="entry name" value="UNCHARACTERIZED PROTEIN YJGR-RELATED"/>
    <property type="match status" value="1"/>
</dbReference>